<proteinExistence type="predicted"/>
<reference evidence="1" key="1">
    <citation type="submission" date="2021-01" db="EMBL/GenBank/DDBJ databases">
        <title>Chromosome-level genome assembly of a human fungal pathogen reveals clustering of transcriptionally co-regulated genes.</title>
        <authorList>
            <person name="Voorhies M."/>
            <person name="Cohen S."/>
            <person name="Shea T.P."/>
            <person name="Petrus S."/>
            <person name="Munoz J.F."/>
            <person name="Poplawski S."/>
            <person name="Goldman W.E."/>
            <person name="Michael T."/>
            <person name="Cuomo C.A."/>
            <person name="Sil A."/>
            <person name="Beyhan S."/>
        </authorList>
    </citation>
    <scope>NUCLEOTIDE SEQUENCE</scope>
    <source>
        <strain evidence="1">H88</strain>
    </source>
</reference>
<sequence length="88" mass="10265">MSQLLGSDCVYQDRIGLGFPCYHSLPFAFCLWQRMDLEIVHIPETDDCFMIKNLCDTLHDSRTGFFRTVTLRRKSDGRMDCVSRIVLE</sequence>
<evidence type="ECO:0000313" key="2">
    <source>
        <dbReference type="Proteomes" id="UP000663419"/>
    </source>
</evidence>
<organism evidence="1 2">
    <name type="scientific">Ajellomyces capsulatus (strain H88)</name>
    <name type="common">Darling's disease fungus</name>
    <name type="synonym">Histoplasma capsulatum</name>
    <dbReference type="NCBI Taxonomy" id="544711"/>
    <lineage>
        <taxon>Eukaryota</taxon>
        <taxon>Fungi</taxon>
        <taxon>Dikarya</taxon>
        <taxon>Ascomycota</taxon>
        <taxon>Pezizomycotina</taxon>
        <taxon>Eurotiomycetes</taxon>
        <taxon>Eurotiomycetidae</taxon>
        <taxon>Onygenales</taxon>
        <taxon>Ajellomycetaceae</taxon>
        <taxon>Histoplasma</taxon>
    </lineage>
</organism>
<evidence type="ECO:0000313" key="1">
    <source>
        <dbReference type="EMBL" id="QSS53400.1"/>
    </source>
</evidence>
<gene>
    <name evidence="1" type="ORF">I7I53_00653</name>
</gene>
<dbReference type="AlphaFoldDB" id="A0A8A1LIU6"/>
<protein>
    <submittedName>
        <fullName evidence="1">Uncharacterized protein</fullName>
    </submittedName>
</protein>
<name>A0A8A1LIU6_AJEC8</name>
<dbReference type="VEuPathDB" id="FungiDB:I7I53_00653"/>
<dbReference type="EMBL" id="CP069104">
    <property type="protein sequence ID" value="QSS53400.1"/>
    <property type="molecule type" value="Genomic_DNA"/>
</dbReference>
<accession>A0A8A1LIU6</accession>
<dbReference type="Proteomes" id="UP000663419">
    <property type="component" value="Chromosome 3"/>
</dbReference>